<sequence>MRKKQPVPFALKFPNADPLARKLLKRLLAFDPKDRPTAEEALADPYFKRLANVERKPSCQQISKIEFDFERRKLTKEDIKELIFQEILNYHPQLLKDYNGIETTNFIYPSAIDKFQKQSAYLEENGGRSDPVILSERKHVSLSRSTFVHSTIPPREQHPPTFWKVLPQSCFCSRTRKQEKSSPVVDEERMLMWNALLPPQAIPQY</sequence>
<proteinExistence type="predicted"/>
<comment type="caution">
    <text evidence="1">The sequence shown here is derived from an EMBL/GenBank/DDBJ whole genome shotgun (WGS) entry which is preliminary data.</text>
</comment>
<dbReference type="EMBL" id="CM056816">
    <property type="protein sequence ID" value="KAJ8633250.1"/>
    <property type="molecule type" value="Genomic_DNA"/>
</dbReference>
<evidence type="ECO:0000313" key="2">
    <source>
        <dbReference type="Proteomes" id="UP001234297"/>
    </source>
</evidence>
<accession>A0ACC2LIR9</accession>
<gene>
    <name evidence="1" type="ORF">MRB53_026586</name>
</gene>
<name>A0ACC2LIR9_PERAE</name>
<reference evidence="1 2" key="1">
    <citation type="journal article" date="2022" name="Hortic Res">
        <title>A haplotype resolved chromosomal level avocado genome allows analysis of novel avocado genes.</title>
        <authorList>
            <person name="Nath O."/>
            <person name="Fletcher S.J."/>
            <person name="Hayward A."/>
            <person name="Shaw L.M."/>
            <person name="Masouleh A.K."/>
            <person name="Furtado A."/>
            <person name="Henry R.J."/>
            <person name="Mitter N."/>
        </authorList>
    </citation>
    <scope>NUCLEOTIDE SEQUENCE [LARGE SCALE GENOMIC DNA]</scope>
    <source>
        <strain evidence="2">cv. Hass</strain>
    </source>
</reference>
<protein>
    <submittedName>
        <fullName evidence="1">Uncharacterized protein</fullName>
    </submittedName>
</protein>
<evidence type="ECO:0000313" key="1">
    <source>
        <dbReference type="EMBL" id="KAJ8633250.1"/>
    </source>
</evidence>
<dbReference type="Proteomes" id="UP001234297">
    <property type="component" value="Chromosome 8"/>
</dbReference>
<keyword evidence="2" id="KW-1185">Reference proteome</keyword>
<organism evidence="1 2">
    <name type="scientific">Persea americana</name>
    <name type="common">Avocado</name>
    <dbReference type="NCBI Taxonomy" id="3435"/>
    <lineage>
        <taxon>Eukaryota</taxon>
        <taxon>Viridiplantae</taxon>
        <taxon>Streptophyta</taxon>
        <taxon>Embryophyta</taxon>
        <taxon>Tracheophyta</taxon>
        <taxon>Spermatophyta</taxon>
        <taxon>Magnoliopsida</taxon>
        <taxon>Magnoliidae</taxon>
        <taxon>Laurales</taxon>
        <taxon>Lauraceae</taxon>
        <taxon>Persea</taxon>
    </lineage>
</organism>